<dbReference type="SUPFAM" id="SSF56112">
    <property type="entry name" value="Protein kinase-like (PK-like)"/>
    <property type="match status" value="1"/>
</dbReference>
<dbReference type="InterPro" id="IPR016477">
    <property type="entry name" value="Fructo-/Ketosamine-3-kinase"/>
</dbReference>
<accession>A0A540R7D5</accession>
<reference evidence="2 3" key="1">
    <citation type="submission" date="2019-06" db="EMBL/GenBank/DDBJ databases">
        <title>Draft genome of C. phoceense Strain 272.</title>
        <authorList>
            <person name="Pacheco L.G.C."/>
            <person name="Barberis C.M."/>
            <person name="Almuzara M.N."/>
            <person name="Traglia G.M."/>
            <person name="Santos C.S."/>
            <person name="Rocha D.J.P.G."/>
            <person name="Aguiar E.R.G.R."/>
            <person name="Vay C.A."/>
        </authorList>
    </citation>
    <scope>NUCLEOTIDE SEQUENCE [LARGE SCALE GENOMIC DNA]</scope>
    <source>
        <strain evidence="2 3">272</strain>
    </source>
</reference>
<dbReference type="PIRSF" id="PIRSF006221">
    <property type="entry name" value="Ketosamine-3-kinase"/>
    <property type="match status" value="1"/>
</dbReference>
<dbReference type="Proteomes" id="UP000318080">
    <property type="component" value="Unassembled WGS sequence"/>
</dbReference>
<dbReference type="Gene3D" id="1.20.1270.240">
    <property type="match status" value="1"/>
</dbReference>
<evidence type="ECO:0000313" key="3">
    <source>
        <dbReference type="Proteomes" id="UP000318080"/>
    </source>
</evidence>
<organism evidence="2 3">
    <name type="scientific">Corynebacterium phoceense</name>
    <dbReference type="NCBI Taxonomy" id="1686286"/>
    <lineage>
        <taxon>Bacteria</taxon>
        <taxon>Bacillati</taxon>
        <taxon>Actinomycetota</taxon>
        <taxon>Actinomycetes</taxon>
        <taxon>Mycobacteriales</taxon>
        <taxon>Corynebacteriaceae</taxon>
        <taxon>Corynebacterium</taxon>
    </lineage>
</organism>
<dbReference type="GO" id="GO:0016301">
    <property type="term" value="F:kinase activity"/>
    <property type="evidence" value="ECO:0007669"/>
    <property type="project" value="UniProtKB-UniRule"/>
</dbReference>
<gene>
    <name evidence="2" type="ORF">EJK80_06560</name>
</gene>
<dbReference type="Gene3D" id="1.10.510.10">
    <property type="entry name" value="Transferase(Phosphotransferase) domain 1"/>
    <property type="match status" value="1"/>
</dbReference>
<evidence type="ECO:0000313" key="2">
    <source>
        <dbReference type="EMBL" id="TQE43660.1"/>
    </source>
</evidence>
<name>A0A540R7D5_9CORY</name>
<dbReference type="InterPro" id="IPR011009">
    <property type="entry name" value="Kinase-like_dom_sf"/>
</dbReference>
<keyword evidence="3" id="KW-1185">Reference proteome</keyword>
<dbReference type="PANTHER" id="PTHR12149:SF8">
    <property type="entry name" value="PROTEIN-RIBULOSAMINE 3-KINASE"/>
    <property type="match status" value="1"/>
</dbReference>
<dbReference type="EMBL" id="VHIR01000007">
    <property type="protein sequence ID" value="TQE43660.1"/>
    <property type="molecule type" value="Genomic_DNA"/>
</dbReference>
<evidence type="ECO:0000256" key="1">
    <source>
        <dbReference type="PIRNR" id="PIRNR006221"/>
    </source>
</evidence>
<sequence length="255" mass="26984">MSNRDDVFIKRAQVPAQAGYEAAGLAWLADAVPGSVVPVLSVGGTELTIERLAVARATPRAAHEFGAALRRLHQAGAPAFGAPPAGWAGRTYIGSIEQPCEPTDNWGEFYAEQRVRPFARAAARVGNLAAPALALVERACDAIAARDWDVAPARLHGDLWSGNLIFTPAPGGGVRGVMIDPAAHGGHPYTDLGMLALFDAPLLDEIFGGYGAPEDIWEQLPLHQLHPLAVHAQTHGPAYAQPLTRAAHATLELLR</sequence>
<keyword evidence="1" id="KW-0808">Transferase</keyword>
<comment type="similarity">
    <text evidence="1">Belongs to the fructosamine kinase family.</text>
</comment>
<dbReference type="PANTHER" id="PTHR12149">
    <property type="entry name" value="FRUCTOSAMINE 3 KINASE-RELATED PROTEIN"/>
    <property type="match status" value="1"/>
</dbReference>
<keyword evidence="1 2" id="KW-0418">Kinase</keyword>
<dbReference type="RefSeq" id="WP_070539647.1">
    <property type="nucleotide sequence ID" value="NZ_VHIR01000007.1"/>
</dbReference>
<proteinExistence type="inferred from homology"/>
<dbReference type="Pfam" id="PF03881">
    <property type="entry name" value="Fructosamin_kin"/>
    <property type="match status" value="1"/>
</dbReference>
<protein>
    <submittedName>
        <fullName evidence="2">Fructosamine kinase</fullName>
    </submittedName>
</protein>
<dbReference type="AlphaFoldDB" id="A0A540R7D5"/>
<comment type="caution">
    <text evidence="2">The sequence shown here is derived from an EMBL/GenBank/DDBJ whole genome shotgun (WGS) entry which is preliminary data.</text>
</comment>